<keyword evidence="3 6" id="KW-0732">Signal</keyword>
<reference evidence="7 8" key="1">
    <citation type="journal article" date="2011" name="Front. Microbiol.">
        <title>Genomic signatures of strain selection and enhancement in Bacillus atrophaeus var. globigii, a historical biowarfare simulant.</title>
        <authorList>
            <person name="Gibbons H.S."/>
            <person name="Broomall S.M."/>
            <person name="McNew L.A."/>
            <person name="Daligault H."/>
            <person name="Chapman C."/>
            <person name="Bruce D."/>
            <person name="Karavis M."/>
            <person name="Krepps M."/>
            <person name="McGregor P.A."/>
            <person name="Hong C."/>
            <person name="Park K.H."/>
            <person name="Akmal A."/>
            <person name="Feldman A."/>
            <person name="Lin J.S."/>
            <person name="Chang W.E."/>
            <person name="Higgs B.W."/>
            <person name="Demirev P."/>
            <person name="Lindquist J."/>
            <person name="Liem A."/>
            <person name="Fochler E."/>
            <person name="Read T.D."/>
            <person name="Tapia R."/>
            <person name="Johnson S."/>
            <person name="Bishop-Lilly K.A."/>
            <person name="Detter C."/>
            <person name="Han C."/>
            <person name="Sozhamannan S."/>
            <person name="Rosenzweig C.N."/>
            <person name="Skowronski E.W."/>
        </authorList>
    </citation>
    <scope>NUCLEOTIDE SEQUENCE [LARGE SCALE GENOMIC DNA]</scope>
    <source>
        <strain evidence="7 8">AK5</strain>
    </source>
</reference>
<dbReference type="Proteomes" id="UP000288212">
    <property type="component" value="Unassembled WGS sequence"/>
</dbReference>
<evidence type="ECO:0000256" key="3">
    <source>
        <dbReference type="ARBA" id="ARBA00022729"/>
    </source>
</evidence>
<protein>
    <recommendedName>
        <fullName evidence="9">MipA/OmpV family protein</fullName>
    </recommendedName>
</protein>
<evidence type="ECO:0000256" key="5">
    <source>
        <dbReference type="ARBA" id="ARBA00023237"/>
    </source>
</evidence>
<evidence type="ECO:0000256" key="4">
    <source>
        <dbReference type="ARBA" id="ARBA00023136"/>
    </source>
</evidence>
<organism evidence="7 8">
    <name type="scientific">Aliidiomarina haloalkalitolerans</name>
    <dbReference type="NCBI Taxonomy" id="859059"/>
    <lineage>
        <taxon>Bacteria</taxon>
        <taxon>Pseudomonadati</taxon>
        <taxon>Pseudomonadota</taxon>
        <taxon>Gammaproteobacteria</taxon>
        <taxon>Alteromonadales</taxon>
        <taxon>Idiomarinaceae</taxon>
        <taxon>Aliidiomarina</taxon>
    </lineage>
</organism>
<keyword evidence="5" id="KW-0998">Cell outer membrane</keyword>
<evidence type="ECO:0000256" key="1">
    <source>
        <dbReference type="ARBA" id="ARBA00004442"/>
    </source>
</evidence>
<evidence type="ECO:0000313" key="8">
    <source>
        <dbReference type="Proteomes" id="UP000288212"/>
    </source>
</evidence>
<dbReference type="PANTHER" id="PTHR38776:SF1">
    <property type="entry name" value="MLTA-INTERACTING PROTEIN-RELATED"/>
    <property type="match status" value="1"/>
</dbReference>
<proteinExistence type="inferred from homology"/>
<evidence type="ECO:0000313" key="7">
    <source>
        <dbReference type="EMBL" id="RUO21660.1"/>
    </source>
</evidence>
<dbReference type="GO" id="GO:0009279">
    <property type="term" value="C:cell outer membrane"/>
    <property type="evidence" value="ECO:0007669"/>
    <property type="project" value="UniProtKB-SubCell"/>
</dbReference>
<dbReference type="PANTHER" id="PTHR38776">
    <property type="entry name" value="MLTA-INTERACTING PROTEIN-RELATED"/>
    <property type="match status" value="1"/>
</dbReference>
<keyword evidence="4" id="KW-0472">Membrane</keyword>
<dbReference type="EMBL" id="PIPI01000001">
    <property type="protein sequence ID" value="RUO21660.1"/>
    <property type="molecule type" value="Genomic_DNA"/>
</dbReference>
<comment type="similarity">
    <text evidence="2">Belongs to the MipA/OmpV family.</text>
</comment>
<dbReference type="RefSeq" id="WP_126790690.1">
    <property type="nucleotide sequence ID" value="NZ_PIPI01000001.1"/>
</dbReference>
<evidence type="ECO:0008006" key="9">
    <source>
        <dbReference type="Google" id="ProtNLM"/>
    </source>
</evidence>
<evidence type="ECO:0000256" key="2">
    <source>
        <dbReference type="ARBA" id="ARBA00005722"/>
    </source>
</evidence>
<keyword evidence="8" id="KW-1185">Reference proteome</keyword>
<feature type="signal peptide" evidence="6">
    <location>
        <begin position="1"/>
        <end position="36"/>
    </location>
</feature>
<dbReference type="InterPro" id="IPR010583">
    <property type="entry name" value="MipA"/>
</dbReference>
<comment type="subcellular location">
    <subcellularLocation>
        <location evidence="1">Cell outer membrane</location>
    </subcellularLocation>
</comment>
<sequence length="274" mass="30750">MTRVPNYRKTLMESPIAQAVLALTLASAIMTSEAHASADEPVMTGPPQGLSAGAAYVSSNQSYRGLSADSVAVPFLGYEGEQFYLRGLTAGWYLQRDRQQQLALTLNGELFRFRPAESTDAQMQQLDRRNLSLTLGLQHRYSSRYGVFSSHLKTDITGRHEGQLFNFRYGYPLNRPGQAWQVTPEIGFNYYSRSYVRYYYAVSAAEAQRSGLAEYQPSDAISPLLGLNVYRYFTPQFSAVASYTIARNDGSIRNSPMVRGRSTRSLFLAVSYRF</sequence>
<accession>A0A432VY85</accession>
<gene>
    <name evidence="7" type="ORF">CWE06_02065</name>
</gene>
<comment type="caution">
    <text evidence="7">The sequence shown here is derived from an EMBL/GenBank/DDBJ whole genome shotgun (WGS) entry which is preliminary data.</text>
</comment>
<name>A0A432VY85_9GAMM</name>
<dbReference type="OrthoDB" id="5295915at2"/>
<evidence type="ECO:0000256" key="6">
    <source>
        <dbReference type="SAM" id="SignalP"/>
    </source>
</evidence>
<dbReference type="Pfam" id="PF06629">
    <property type="entry name" value="MipA"/>
    <property type="match status" value="1"/>
</dbReference>
<dbReference type="AlphaFoldDB" id="A0A432VY85"/>
<feature type="chain" id="PRO_5019421015" description="MipA/OmpV family protein" evidence="6">
    <location>
        <begin position="37"/>
        <end position="274"/>
    </location>
</feature>